<dbReference type="EMBL" id="AM746676">
    <property type="protein sequence ID" value="CAN93230.1"/>
    <property type="molecule type" value="Genomic_DNA"/>
</dbReference>
<name>A9GI81_SORC5</name>
<accession>A9GI81</accession>
<keyword evidence="1" id="KW-0732">Signal</keyword>
<dbReference type="KEGG" id="scl:sce3071"/>
<dbReference type="Proteomes" id="UP000002139">
    <property type="component" value="Chromosome"/>
</dbReference>
<evidence type="ECO:0000256" key="1">
    <source>
        <dbReference type="SAM" id="SignalP"/>
    </source>
</evidence>
<proteinExistence type="predicted"/>
<dbReference type="HOGENOM" id="CLU_655365_0_0_7"/>
<evidence type="ECO:0008006" key="4">
    <source>
        <dbReference type="Google" id="ProtNLM"/>
    </source>
</evidence>
<feature type="chain" id="PRO_5002738840" description="Secreted protein" evidence="1">
    <location>
        <begin position="25"/>
        <end position="419"/>
    </location>
</feature>
<protein>
    <recommendedName>
        <fullName evidence="4">Secreted protein</fullName>
    </recommendedName>
</protein>
<reference evidence="2 3" key="1">
    <citation type="journal article" date="2007" name="Nat. Biotechnol.">
        <title>Complete genome sequence of the myxobacterium Sorangium cellulosum.</title>
        <authorList>
            <person name="Schneiker S."/>
            <person name="Perlova O."/>
            <person name="Kaiser O."/>
            <person name="Gerth K."/>
            <person name="Alici A."/>
            <person name="Altmeyer M.O."/>
            <person name="Bartels D."/>
            <person name="Bekel T."/>
            <person name="Beyer S."/>
            <person name="Bode E."/>
            <person name="Bode H.B."/>
            <person name="Bolten C.J."/>
            <person name="Choudhuri J.V."/>
            <person name="Doss S."/>
            <person name="Elnakady Y.A."/>
            <person name="Frank B."/>
            <person name="Gaigalat L."/>
            <person name="Goesmann A."/>
            <person name="Groeger C."/>
            <person name="Gross F."/>
            <person name="Jelsbak L."/>
            <person name="Jelsbak L."/>
            <person name="Kalinowski J."/>
            <person name="Kegler C."/>
            <person name="Knauber T."/>
            <person name="Konietzny S."/>
            <person name="Kopp M."/>
            <person name="Krause L."/>
            <person name="Krug D."/>
            <person name="Linke B."/>
            <person name="Mahmud T."/>
            <person name="Martinez-Arias R."/>
            <person name="McHardy A.C."/>
            <person name="Merai M."/>
            <person name="Meyer F."/>
            <person name="Mormann S."/>
            <person name="Munoz-Dorado J."/>
            <person name="Perez J."/>
            <person name="Pradella S."/>
            <person name="Rachid S."/>
            <person name="Raddatz G."/>
            <person name="Rosenau F."/>
            <person name="Rueckert C."/>
            <person name="Sasse F."/>
            <person name="Scharfe M."/>
            <person name="Schuster S.C."/>
            <person name="Suen G."/>
            <person name="Treuner-Lange A."/>
            <person name="Velicer G.J."/>
            <person name="Vorholter F.-J."/>
            <person name="Weissman K.J."/>
            <person name="Welch R.D."/>
            <person name="Wenzel S.C."/>
            <person name="Whitworth D.E."/>
            <person name="Wilhelm S."/>
            <person name="Wittmann C."/>
            <person name="Bloecker H."/>
            <person name="Puehler A."/>
            <person name="Mueller R."/>
        </authorList>
    </citation>
    <scope>NUCLEOTIDE SEQUENCE [LARGE SCALE GENOMIC DNA]</scope>
    <source>
        <strain evidence="3">So ce56</strain>
    </source>
</reference>
<evidence type="ECO:0000313" key="3">
    <source>
        <dbReference type="Proteomes" id="UP000002139"/>
    </source>
</evidence>
<organism evidence="2 3">
    <name type="scientific">Sorangium cellulosum (strain So ce56)</name>
    <name type="common">Polyangium cellulosum (strain So ce56)</name>
    <dbReference type="NCBI Taxonomy" id="448385"/>
    <lineage>
        <taxon>Bacteria</taxon>
        <taxon>Pseudomonadati</taxon>
        <taxon>Myxococcota</taxon>
        <taxon>Polyangia</taxon>
        <taxon>Polyangiales</taxon>
        <taxon>Polyangiaceae</taxon>
        <taxon>Sorangium</taxon>
    </lineage>
</organism>
<feature type="signal peptide" evidence="1">
    <location>
        <begin position="1"/>
        <end position="24"/>
    </location>
</feature>
<evidence type="ECO:0000313" key="2">
    <source>
        <dbReference type="EMBL" id="CAN93230.1"/>
    </source>
</evidence>
<sequence length="419" mass="45068">MLPIPPMMWQMRSLHLAWLTLAAAACGTDPVAVDPRTTSQLVLDGGLINESPQVIVLVVDDADTAEAAQLRERVAQSVRAGLLAVIESRWGTCGSPDPAQWHPGELRVVVARPSAPDAAALVTSREIPSLAWTTQTSREEEVEAVMAGVTEALGQRLAEPGEEYLPLRTARRALELVTGARAPEGEAEVALVRSLPQDRIARLLVASTRDDEGPGPVADEVPSQTALSMTLDTEVAGPFTTRDSTCSAIDEGSGRLAAWSELVRAEPIASHCDDQQTWDMLLHPGFADCGFICQAHPLAVDAGGVVACKVMIDQADLERCDAARGRHDPDGQPTFVERGGKELRRCEVVQLAGADLERCRHSLDCPGCPSGFCATEVPELVSQWRCMPSEHPWPLRFIGGAIEGRRGWINITCSTEAEK</sequence>
<keyword evidence="3" id="KW-1185">Reference proteome</keyword>
<gene>
    <name evidence="2" type="ordered locus">sce3071</name>
</gene>
<dbReference type="AlphaFoldDB" id="A9GI81"/>